<reference evidence="2" key="2">
    <citation type="submission" date="2023-01" db="EMBL/GenBank/DDBJ databases">
        <title>Gilvimarinus xylanilyticus HB14 isolated from Caulerpa lentillifera aquaculture base in Hainan, China.</title>
        <authorList>
            <person name="Zhang Y.-J."/>
        </authorList>
    </citation>
    <scope>NUCLEOTIDE SEQUENCE</scope>
    <source>
        <strain evidence="2">HB14</strain>
    </source>
</reference>
<reference evidence="2" key="1">
    <citation type="submission" date="2022-05" db="EMBL/GenBank/DDBJ databases">
        <authorList>
            <person name="Sun H.-N."/>
        </authorList>
    </citation>
    <scope>NUCLEOTIDE SEQUENCE</scope>
    <source>
        <strain evidence="2">HB14</strain>
    </source>
</reference>
<gene>
    <name evidence="2" type="ORF">M6D89_06905</name>
</gene>
<accession>A0A9X2KWJ8</accession>
<keyword evidence="3" id="KW-1185">Reference proteome</keyword>
<feature type="chain" id="PRO_5040944713" evidence="1">
    <location>
        <begin position="24"/>
        <end position="150"/>
    </location>
</feature>
<evidence type="ECO:0000256" key="1">
    <source>
        <dbReference type="SAM" id="SignalP"/>
    </source>
</evidence>
<dbReference type="Proteomes" id="UP001139319">
    <property type="component" value="Unassembled WGS sequence"/>
</dbReference>
<dbReference type="EMBL" id="JAMFTH010000001">
    <property type="protein sequence ID" value="MCP8899025.1"/>
    <property type="molecule type" value="Genomic_DNA"/>
</dbReference>
<evidence type="ECO:0000313" key="2">
    <source>
        <dbReference type="EMBL" id="MCP8899025.1"/>
    </source>
</evidence>
<organism evidence="2 3">
    <name type="scientific">Gilvimarinus xylanilyticus</name>
    <dbReference type="NCBI Taxonomy" id="2944139"/>
    <lineage>
        <taxon>Bacteria</taxon>
        <taxon>Pseudomonadati</taxon>
        <taxon>Pseudomonadota</taxon>
        <taxon>Gammaproteobacteria</taxon>
        <taxon>Cellvibrionales</taxon>
        <taxon>Cellvibrionaceae</taxon>
        <taxon>Gilvimarinus</taxon>
    </lineage>
</organism>
<comment type="caution">
    <text evidence="2">The sequence shown here is derived from an EMBL/GenBank/DDBJ whole genome shotgun (WGS) entry which is preliminary data.</text>
</comment>
<proteinExistence type="predicted"/>
<dbReference type="AlphaFoldDB" id="A0A9X2KWJ8"/>
<dbReference type="RefSeq" id="WP_253967287.1">
    <property type="nucleotide sequence ID" value="NZ_JAMFTH010000001.1"/>
</dbReference>
<name>A0A9X2KWJ8_9GAMM</name>
<feature type="signal peptide" evidence="1">
    <location>
        <begin position="1"/>
        <end position="23"/>
    </location>
</feature>
<evidence type="ECO:0000313" key="3">
    <source>
        <dbReference type="Proteomes" id="UP001139319"/>
    </source>
</evidence>
<sequence length="150" mass="16144">MSNRLQTLSLTLILALVSIGARAERAECEPAVDMIESNDAVNRISECDYRDEGLNGWLANLGGSDEPRSADTAPANITPTSQEAMGEKGFGFKQTVSDPLSLVQARYSIAQQAAARCAPRVANLVTEAYKSDKQGTVLVMQFRCDGESDD</sequence>
<keyword evidence="1" id="KW-0732">Signal</keyword>
<protein>
    <submittedName>
        <fullName evidence="2">Uncharacterized protein</fullName>
    </submittedName>
</protein>